<dbReference type="VEuPathDB" id="VectorBase:GBRI013002"/>
<feature type="compositionally biased region" description="Acidic residues" evidence="1">
    <location>
        <begin position="43"/>
        <end position="55"/>
    </location>
</feature>
<protein>
    <submittedName>
        <fullName evidence="2">Uncharacterized protein</fullName>
    </submittedName>
</protein>
<evidence type="ECO:0000256" key="1">
    <source>
        <dbReference type="SAM" id="MobiDB-lite"/>
    </source>
</evidence>
<dbReference type="AlphaFoldDB" id="A0A1A9WBA7"/>
<reference evidence="3" key="1">
    <citation type="submission" date="2014-03" db="EMBL/GenBank/DDBJ databases">
        <authorList>
            <person name="Aksoy S."/>
            <person name="Warren W."/>
            <person name="Wilson R.K."/>
        </authorList>
    </citation>
    <scope>NUCLEOTIDE SEQUENCE [LARGE SCALE GENOMIC DNA]</scope>
    <source>
        <strain evidence="3">IAEA</strain>
    </source>
</reference>
<evidence type="ECO:0000313" key="3">
    <source>
        <dbReference type="Proteomes" id="UP000091820"/>
    </source>
</evidence>
<proteinExistence type="predicted"/>
<accession>A0A1A9WBA7</accession>
<evidence type="ECO:0000313" key="2">
    <source>
        <dbReference type="EnsemblMetazoa" id="GBRI013002-PA"/>
    </source>
</evidence>
<organism evidence="2 3">
    <name type="scientific">Glossina brevipalpis</name>
    <dbReference type="NCBI Taxonomy" id="37001"/>
    <lineage>
        <taxon>Eukaryota</taxon>
        <taxon>Metazoa</taxon>
        <taxon>Ecdysozoa</taxon>
        <taxon>Arthropoda</taxon>
        <taxon>Hexapoda</taxon>
        <taxon>Insecta</taxon>
        <taxon>Pterygota</taxon>
        <taxon>Neoptera</taxon>
        <taxon>Endopterygota</taxon>
        <taxon>Diptera</taxon>
        <taxon>Brachycera</taxon>
        <taxon>Muscomorpha</taxon>
        <taxon>Hippoboscoidea</taxon>
        <taxon>Glossinidae</taxon>
        <taxon>Glossina</taxon>
    </lineage>
</organism>
<dbReference type="EnsemblMetazoa" id="GBRI013002-RA">
    <property type="protein sequence ID" value="GBRI013002-PA"/>
    <property type="gene ID" value="GBRI013002"/>
</dbReference>
<feature type="region of interest" description="Disordered" evidence="1">
    <location>
        <begin position="25"/>
        <end position="57"/>
    </location>
</feature>
<name>A0A1A9WBA7_9MUSC</name>
<reference evidence="2" key="2">
    <citation type="submission" date="2020-05" db="UniProtKB">
        <authorList>
            <consortium name="EnsemblMetazoa"/>
        </authorList>
    </citation>
    <scope>IDENTIFICATION</scope>
    <source>
        <strain evidence="2">IAEA</strain>
    </source>
</reference>
<dbReference type="Proteomes" id="UP000091820">
    <property type="component" value="Unassembled WGS sequence"/>
</dbReference>
<sequence length="280" mass="31777">MESDMENMLNMSLDDYIQMKKIPKCDKVNPTSGKFARRRRNIDDDEENDQSDDNGEVIFVDTSGDFLKRSKSELNGESSIKYLDCNNSKKELIEKIRHINQGSELSPIQYRLGVPNTSSNRPIDTRTLMSSRFEKNQIKNNGNSFFYKNQNNKSSATRRNQRVTNQNKNNLWAFNDLNSRRLEQLNNLSGSLTKQAAAVADLSNNSAIFMNNINSDVVNAKYVHKPMYDMKIQKVIHEIQGKTLQYNIPGGSLVTNDGIGLNNCKITPSSSGVSLNYRFA</sequence>
<keyword evidence="3" id="KW-1185">Reference proteome</keyword>